<evidence type="ECO:0000256" key="10">
    <source>
        <dbReference type="ARBA" id="ARBA00023163"/>
    </source>
</evidence>
<keyword evidence="11" id="KW-0998">Cell outer membrane</keyword>
<feature type="domain" description="POTRA" evidence="14">
    <location>
        <begin position="755"/>
        <end position="827"/>
    </location>
</feature>
<dbReference type="InterPro" id="IPR014284">
    <property type="entry name" value="RNA_pol_sigma-70_dom"/>
</dbReference>
<feature type="region of interest" description="Disordered" evidence="12">
    <location>
        <begin position="352"/>
        <end position="374"/>
    </location>
</feature>
<feature type="compositionally biased region" description="Low complexity" evidence="12">
    <location>
        <begin position="357"/>
        <end position="366"/>
    </location>
</feature>
<dbReference type="Pfam" id="PF07244">
    <property type="entry name" value="POTRA"/>
    <property type="match status" value="4"/>
</dbReference>
<feature type="transmembrane region" description="Helical" evidence="13">
    <location>
        <begin position="319"/>
        <end position="341"/>
    </location>
</feature>
<evidence type="ECO:0000259" key="14">
    <source>
        <dbReference type="PROSITE" id="PS51779"/>
    </source>
</evidence>
<dbReference type="InterPro" id="IPR013324">
    <property type="entry name" value="RNA_pol_sigma_r3/r4-like"/>
</dbReference>
<name>A0A812YNP6_9DINO</name>
<dbReference type="InterPro" id="IPR007627">
    <property type="entry name" value="RNA_pol_sigma70_r2"/>
</dbReference>
<dbReference type="Pfam" id="PF01103">
    <property type="entry name" value="Omp85"/>
    <property type="match status" value="1"/>
</dbReference>
<dbReference type="GO" id="GO:0019867">
    <property type="term" value="C:outer membrane"/>
    <property type="evidence" value="ECO:0007669"/>
    <property type="project" value="InterPro"/>
</dbReference>
<accession>A0A812YNP6</accession>
<dbReference type="Pfam" id="PF08281">
    <property type="entry name" value="Sigma70_r4_2"/>
    <property type="match status" value="1"/>
</dbReference>
<dbReference type="GO" id="GO:0006352">
    <property type="term" value="P:DNA-templated transcription initiation"/>
    <property type="evidence" value="ECO:0007669"/>
    <property type="project" value="InterPro"/>
</dbReference>
<evidence type="ECO:0000256" key="11">
    <source>
        <dbReference type="ARBA" id="ARBA00023237"/>
    </source>
</evidence>
<dbReference type="InterPro" id="IPR010827">
    <property type="entry name" value="BamA/TamA_POTRA"/>
</dbReference>
<keyword evidence="4 13" id="KW-0812">Transmembrane</keyword>
<dbReference type="SUPFAM" id="SSF88946">
    <property type="entry name" value="Sigma2 domain of RNA polymerase sigma factors"/>
    <property type="match status" value="1"/>
</dbReference>
<dbReference type="Gene3D" id="1.10.10.10">
    <property type="entry name" value="Winged helix-like DNA-binding domain superfamily/Winged helix DNA-binding domain"/>
    <property type="match status" value="1"/>
</dbReference>
<dbReference type="Gene3D" id="3.10.20.310">
    <property type="entry name" value="membrane protein fhac"/>
    <property type="match status" value="5"/>
</dbReference>
<dbReference type="CDD" id="cd06171">
    <property type="entry name" value="Sigma70_r4"/>
    <property type="match status" value="1"/>
</dbReference>
<dbReference type="InterPro" id="IPR023707">
    <property type="entry name" value="OM_assembly_BamA"/>
</dbReference>
<dbReference type="Gene3D" id="2.40.160.50">
    <property type="entry name" value="membrane protein fhac: a member of the omp85/tpsb transporter family"/>
    <property type="match status" value="1"/>
</dbReference>
<protein>
    <submittedName>
        <fullName evidence="15">BamA protein</fullName>
    </submittedName>
</protein>
<comment type="subcellular location">
    <subcellularLocation>
        <location evidence="1">Membrane</location>
    </subcellularLocation>
</comment>
<keyword evidence="13" id="KW-1133">Transmembrane helix</keyword>
<organism evidence="15 16">
    <name type="scientific">Symbiodinium necroappetens</name>
    <dbReference type="NCBI Taxonomy" id="1628268"/>
    <lineage>
        <taxon>Eukaryota</taxon>
        <taxon>Sar</taxon>
        <taxon>Alveolata</taxon>
        <taxon>Dinophyceae</taxon>
        <taxon>Suessiales</taxon>
        <taxon>Symbiodiniaceae</taxon>
        <taxon>Symbiodinium</taxon>
    </lineage>
</organism>
<keyword evidence="5" id="KW-0677">Repeat</keyword>
<dbReference type="GO" id="GO:0071709">
    <property type="term" value="P:membrane assembly"/>
    <property type="evidence" value="ECO:0007669"/>
    <property type="project" value="InterPro"/>
</dbReference>
<dbReference type="EMBL" id="CAJNJA010042664">
    <property type="protein sequence ID" value="CAE7785971.1"/>
    <property type="molecule type" value="Genomic_DNA"/>
</dbReference>
<evidence type="ECO:0000256" key="6">
    <source>
        <dbReference type="ARBA" id="ARBA00023015"/>
    </source>
</evidence>
<dbReference type="PANTHER" id="PTHR43133:SF8">
    <property type="entry name" value="RNA POLYMERASE SIGMA FACTOR HI_1459-RELATED"/>
    <property type="match status" value="1"/>
</dbReference>
<evidence type="ECO:0000256" key="5">
    <source>
        <dbReference type="ARBA" id="ARBA00022737"/>
    </source>
</evidence>
<evidence type="ECO:0000256" key="9">
    <source>
        <dbReference type="ARBA" id="ARBA00023136"/>
    </source>
</evidence>
<dbReference type="InterPro" id="IPR013249">
    <property type="entry name" value="RNA_pol_sigma70_r4_t2"/>
</dbReference>
<dbReference type="GO" id="GO:0016987">
    <property type="term" value="F:sigma factor activity"/>
    <property type="evidence" value="ECO:0007669"/>
    <property type="project" value="UniProtKB-KW"/>
</dbReference>
<comment type="similarity">
    <text evidence="2">Belongs to the sigma-70 factor family. ECF subfamily.</text>
</comment>
<reference evidence="15" key="1">
    <citation type="submission" date="2021-02" db="EMBL/GenBank/DDBJ databases">
        <authorList>
            <person name="Dougan E. K."/>
            <person name="Rhodes N."/>
            <person name="Thang M."/>
            <person name="Chan C."/>
        </authorList>
    </citation>
    <scope>NUCLEOTIDE SEQUENCE</scope>
</reference>
<dbReference type="NCBIfam" id="TIGR03303">
    <property type="entry name" value="OM_YaeT"/>
    <property type="match status" value="1"/>
</dbReference>
<keyword evidence="8" id="KW-0238">DNA-binding</keyword>
<evidence type="ECO:0000256" key="8">
    <source>
        <dbReference type="ARBA" id="ARBA00023125"/>
    </source>
</evidence>
<dbReference type="OrthoDB" id="1724197at2759"/>
<evidence type="ECO:0000256" key="1">
    <source>
        <dbReference type="ARBA" id="ARBA00004370"/>
    </source>
</evidence>
<evidence type="ECO:0000256" key="4">
    <source>
        <dbReference type="ARBA" id="ARBA00022692"/>
    </source>
</evidence>
<dbReference type="PROSITE" id="PS51779">
    <property type="entry name" value="POTRA"/>
    <property type="match status" value="2"/>
</dbReference>
<dbReference type="InterPro" id="IPR013325">
    <property type="entry name" value="RNA_pol_sigma_r2"/>
</dbReference>
<dbReference type="InterPro" id="IPR039425">
    <property type="entry name" value="RNA_pol_sigma-70-like"/>
</dbReference>
<dbReference type="InterPro" id="IPR034746">
    <property type="entry name" value="POTRA"/>
</dbReference>
<dbReference type="Proteomes" id="UP000601435">
    <property type="component" value="Unassembled WGS sequence"/>
</dbReference>
<evidence type="ECO:0000256" key="3">
    <source>
        <dbReference type="ARBA" id="ARBA00022452"/>
    </source>
</evidence>
<feature type="region of interest" description="Disordered" evidence="12">
    <location>
        <begin position="572"/>
        <end position="626"/>
    </location>
</feature>
<dbReference type="InterPro" id="IPR000184">
    <property type="entry name" value="Bac_surfAg_D15"/>
</dbReference>
<dbReference type="NCBIfam" id="TIGR02937">
    <property type="entry name" value="sigma70-ECF"/>
    <property type="match status" value="1"/>
</dbReference>
<keyword evidence="6" id="KW-0805">Transcription regulation</keyword>
<evidence type="ECO:0000313" key="15">
    <source>
        <dbReference type="EMBL" id="CAE7785971.1"/>
    </source>
</evidence>
<feature type="non-terminal residue" evidence="15">
    <location>
        <position position="1"/>
    </location>
</feature>
<gene>
    <name evidence="15" type="primary">bamA</name>
    <name evidence="15" type="ORF">SNEC2469_LOCUS23059</name>
</gene>
<keyword evidence="10" id="KW-0804">Transcription</keyword>
<feature type="compositionally biased region" description="Acidic residues" evidence="12">
    <location>
        <begin position="601"/>
        <end position="616"/>
    </location>
</feature>
<evidence type="ECO:0000313" key="16">
    <source>
        <dbReference type="Proteomes" id="UP000601435"/>
    </source>
</evidence>
<keyword evidence="16" id="KW-1185">Reference proteome</keyword>
<evidence type="ECO:0000256" key="2">
    <source>
        <dbReference type="ARBA" id="ARBA00010641"/>
    </source>
</evidence>
<dbReference type="SUPFAM" id="SSF88659">
    <property type="entry name" value="Sigma3 and sigma4 domains of RNA polymerase sigma factors"/>
    <property type="match status" value="1"/>
</dbReference>
<evidence type="ECO:0000256" key="12">
    <source>
        <dbReference type="SAM" id="MobiDB-lite"/>
    </source>
</evidence>
<dbReference type="PANTHER" id="PTHR43133">
    <property type="entry name" value="RNA POLYMERASE ECF-TYPE SIGMA FACTO"/>
    <property type="match status" value="1"/>
</dbReference>
<evidence type="ECO:0000256" key="7">
    <source>
        <dbReference type="ARBA" id="ARBA00023082"/>
    </source>
</evidence>
<keyword evidence="9 13" id="KW-0472">Membrane</keyword>
<dbReference type="InterPro" id="IPR036388">
    <property type="entry name" value="WH-like_DNA-bd_sf"/>
</dbReference>
<sequence length="1517" mass="166305">EWTRRDRVFGAHTLTTTTHETKPAVTVRPKADGADASQTLNDAISFADARDRALLAAHRGGDATALPELLSSYQDRLFSVCMRMVNDPETAADLTQEAMVKVIQGIEAFAGRSKLSTWMIRVTMNVCLTHRRRMRLRNHLSIDVPVGRASGEAPTTMASTLVSEQEASAEESAFSRETRHRLYRAMEKLEPGQRAILILRDVQDLDYRQISEILEIPQGTVKSRLFRDLLDLVEGRLPLERYQELEPALRADPDLAARVKSMARDRAVLAEESATTYSAPPGLIEGALAQAEREALVDDRPGTRAAGGAAAGGLMLPKLIGGLAAGVAIALSVALTATFVLTDGPTVGEKLAHSEEAAPSPAFEEPAPARERSDFRAAAPDAAAMASADGAGSSVRPELMGSSVAEFGRLEAPGAARVALGDEELDRAERLARDGRLRLVVVASGEEEGVALASFDGVEGFRGLKARDGRRVIAPFAYAMFGDAVEGAPVRYESENVIYTSVLDGGTYTAELALEGVRGAIRLLEAEGYAVRVEQAGRVRASTLRAEDVLWWTPTTVDPPAERATIELAVRREGRDDEEADEGEQVARRGVGEGFVVPGGGEEDDDGRDDGADAGEENPGASDFASLSNRHGAFLPVSLLARPCVGRFLPWSARNSLLGERDMMPRSTLRVIRCMDRGQPVECEGRGAMIDARGRSVKRRGFLSHTVSAGCERPVVEVSSPGCESQQTFAMPRTCVDGRAAPATTGALQSPYDGLPISEIRFVGLERVSESFAMNQIRSAVGRPFSSPTVQEDLRRLERIGQFRDISAEMVSKDDGTVAIEFTVTEAPVITDVAWVGNRQLNEEEVAAVIRSAVTILPGVPLDEYQINRGKREIEKLYRAKGFYQVEVTIDETELESTQTLVYRIREGERIAITAIRFDGNRSFTAKELRPSVETKTRGLFNAGPLDENILRDDVTSLITFYRDRGFLDVRGSYEIQPSPNGKEAIITFVIDEGERYVLRDIIVVNASATEGDESLTVFTPEQIQGLITIKPGDVYGANEIRGSVELLENAYLQLGYADVQVASQDLRDTEEPLVDLRIVVIEGNRFRTGLVIVQGNDLTQQKVIRREVENLPGRWLDAKKSRLAERRLRASRLFDPSAVAITVQPEDPDYAGYRDLLVQVAETNTGSFNFGVAANTDFGVAGIISLEQRNFDLFDTPDSFDEFARGRAFRGAGQEFQIAASPGSEQSIYSISFREPSLLESEYSLGTTAFYREREFNDYDEERLGGNLEVGRRFGTRWSGQLQMRAERVDITDIDADAPVDLFEIQGESDLTSLGFELTRTTLDNVFRPTEGTRTRISADQFGALGGDYEFTRLNVGHTLFLTVDQDFLGRETVLSIETRAGWIPQDDEAPLFERLFLGGRSFRGFEFRGVGPVGIRNDTGLPGDDHVGGEFSFFLGLELQKPVFRDLIAVVAFVDSGTLAEDVEFDEYRVSVGGGLRLYIPQFGQAPLAFDFAVPVVKEDTDEEQVFSFSLDLPF</sequence>
<proteinExistence type="inferred from homology"/>
<keyword evidence="3" id="KW-1134">Transmembrane beta strand</keyword>
<dbReference type="Gene3D" id="1.10.1740.10">
    <property type="match status" value="1"/>
</dbReference>
<dbReference type="GO" id="GO:0003677">
    <property type="term" value="F:DNA binding"/>
    <property type="evidence" value="ECO:0007669"/>
    <property type="project" value="UniProtKB-KW"/>
</dbReference>
<dbReference type="Pfam" id="PF04542">
    <property type="entry name" value="Sigma70_r2"/>
    <property type="match status" value="1"/>
</dbReference>
<evidence type="ECO:0000256" key="13">
    <source>
        <dbReference type="SAM" id="Phobius"/>
    </source>
</evidence>
<comment type="caution">
    <text evidence="15">The sequence shown here is derived from an EMBL/GenBank/DDBJ whole genome shotgun (WGS) entry which is preliminary data.</text>
</comment>
<feature type="domain" description="POTRA" evidence="14">
    <location>
        <begin position="997"/>
        <end position="1084"/>
    </location>
</feature>
<keyword evidence="7" id="KW-0731">Sigma factor</keyword>